<feature type="chain" id="PRO_5021211301" description="Fucose-specific lectin" evidence="3">
    <location>
        <begin position="27"/>
        <end position="550"/>
    </location>
</feature>
<evidence type="ECO:0000256" key="3">
    <source>
        <dbReference type="SAM" id="SignalP"/>
    </source>
</evidence>
<evidence type="ECO:0000256" key="1">
    <source>
        <dbReference type="SAM" id="MobiDB-lite"/>
    </source>
</evidence>
<dbReference type="PROSITE" id="PS51257">
    <property type="entry name" value="PROKAR_LIPOPROTEIN"/>
    <property type="match status" value="1"/>
</dbReference>
<dbReference type="Gene3D" id="2.120.10.70">
    <property type="entry name" value="Fucose-specific lectin"/>
    <property type="match status" value="1"/>
</dbReference>
<dbReference type="OrthoDB" id="4696326at2759"/>
<feature type="signal peptide" evidence="3">
    <location>
        <begin position="1"/>
        <end position="26"/>
    </location>
</feature>
<evidence type="ECO:0000256" key="2">
    <source>
        <dbReference type="SAM" id="Phobius"/>
    </source>
</evidence>
<keyword evidence="2" id="KW-0472">Membrane</keyword>
<evidence type="ECO:0000313" key="5">
    <source>
        <dbReference type="Proteomes" id="UP000319257"/>
    </source>
</evidence>
<feature type="region of interest" description="Disordered" evidence="1">
    <location>
        <begin position="528"/>
        <end position="550"/>
    </location>
</feature>
<accession>A0A507AM15</accession>
<protein>
    <recommendedName>
        <fullName evidence="6">Fucose-specific lectin</fullName>
    </recommendedName>
</protein>
<keyword evidence="2" id="KW-1133">Transmembrane helix</keyword>
<reference evidence="4 5" key="1">
    <citation type="submission" date="2019-06" db="EMBL/GenBank/DDBJ databases">
        <title>Draft genome sequence of the filamentous fungus Phialemoniopsis curvata isolated from diesel fuel.</title>
        <authorList>
            <person name="Varaljay V.A."/>
            <person name="Lyon W.J."/>
            <person name="Crouch A.L."/>
            <person name="Drake C.E."/>
            <person name="Hollomon J.M."/>
            <person name="Nadeau L.J."/>
            <person name="Nunn H.S."/>
            <person name="Stevenson B.S."/>
            <person name="Bojanowski C.L."/>
            <person name="Crookes-Goodson W.J."/>
        </authorList>
    </citation>
    <scope>NUCLEOTIDE SEQUENCE [LARGE SCALE GENOMIC DNA]</scope>
    <source>
        <strain evidence="4 5">D216</strain>
    </source>
</reference>
<evidence type="ECO:0008006" key="6">
    <source>
        <dbReference type="Google" id="ProtNLM"/>
    </source>
</evidence>
<keyword evidence="2" id="KW-0812">Transmembrane</keyword>
<organism evidence="4 5">
    <name type="scientific">Thyridium curvatum</name>
    <dbReference type="NCBI Taxonomy" id="1093900"/>
    <lineage>
        <taxon>Eukaryota</taxon>
        <taxon>Fungi</taxon>
        <taxon>Dikarya</taxon>
        <taxon>Ascomycota</taxon>
        <taxon>Pezizomycotina</taxon>
        <taxon>Sordariomycetes</taxon>
        <taxon>Sordariomycetidae</taxon>
        <taxon>Thyridiales</taxon>
        <taxon>Thyridiaceae</taxon>
        <taxon>Thyridium</taxon>
    </lineage>
</organism>
<feature type="transmembrane region" description="Helical" evidence="2">
    <location>
        <begin position="462"/>
        <end position="483"/>
    </location>
</feature>
<feature type="compositionally biased region" description="Low complexity" evidence="1">
    <location>
        <begin position="416"/>
        <end position="436"/>
    </location>
</feature>
<dbReference type="InParanoid" id="A0A507AM15"/>
<dbReference type="EMBL" id="SKBQ01000053">
    <property type="protein sequence ID" value="TPX10822.1"/>
    <property type="molecule type" value="Genomic_DNA"/>
</dbReference>
<evidence type="ECO:0000313" key="4">
    <source>
        <dbReference type="EMBL" id="TPX10822.1"/>
    </source>
</evidence>
<sequence length="550" mass="59717">MKIGSPSQIDWHVLLAFLLSLAYTFGGCEPITAWWTTSGPSVAFQHSLTKDIIHSLCNNVAHMFPPGAANFAEMALETSSLPCHGTALAATGWLDEQRDGLFVSYDAGKRRRAELTLRKMALFYLGLNDDLVHDTFECDLSTGRYVLRESEKVLDGRTGGMHADTRLSVVSRDKGESYQLFYHDETGAVVRITYTRTQGWHSKDTVVDSSVAGALSAYWHDTGNISVATLRDSTSFRISEITAGSTTWQHCKLGEHVSGSNAWLTFLLLSFPSWTDSVPISAPQDYGSASLTNWTSESSGLCLAAREGGSWSLFYTSGARLHGITADVVAGNSALDPSEDESVWPLAKMPNAPLAIATHSDLKTLWIYYFTDKGLVQVYRNASQQWQPASVILSATPAQPVQGRPPAGVGTGLPGTSGPSTPSPSSSRPGATSSAAEPSRSSTAEQDECGPGCSHDARTTGIAVGIAMGVAALAMMAIAWWLLRRWRRKQAGIDRAAREEREYVPYHLRPEWAHIQPYSQFGNLTWTPEQPGGEWKAEHKEHASTSDGAM</sequence>
<dbReference type="GeneID" id="41975658"/>
<dbReference type="Proteomes" id="UP000319257">
    <property type="component" value="Unassembled WGS sequence"/>
</dbReference>
<feature type="compositionally biased region" description="Basic and acidic residues" evidence="1">
    <location>
        <begin position="535"/>
        <end position="544"/>
    </location>
</feature>
<dbReference type="SUPFAM" id="SSF89372">
    <property type="entry name" value="Fucose-specific lectin"/>
    <property type="match status" value="1"/>
</dbReference>
<proteinExistence type="predicted"/>
<keyword evidence="5" id="KW-1185">Reference proteome</keyword>
<dbReference type="AlphaFoldDB" id="A0A507AM15"/>
<name>A0A507AM15_9PEZI</name>
<comment type="caution">
    <text evidence="4">The sequence shown here is derived from an EMBL/GenBank/DDBJ whole genome shotgun (WGS) entry which is preliminary data.</text>
</comment>
<gene>
    <name evidence="4" type="ORF">E0L32_008211</name>
</gene>
<feature type="region of interest" description="Disordered" evidence="1">
    <location>
        <begin position="397"/>
        <end position="454"/>
    </location>
</feature>
<keyword evidence="3" id="KW-0732">Signal</keyword>
<dbReference type="RefSeq" id="XP_030992533.1">
    <property type="nucleotide sequence ID" value="XM_031143040.1"/>
</dbReference>